<dbReference type="Proteomes" id="UP000184428">
    <property type="component" value="Unassembled WGS sequence"/>
</dbReference>
<sequence>MKLDRATVCLPIEDRSVSHAFYTALGFVAVGEPGDDGLPEPLQFEIGVGLRVMLIPAVGFGWVIGRRRRSPRGAHECLVVIGLDTDAEVDELMRRARDAGAEIVFEPGNQTWGPVSVDDELAETQSPDAYAGAFADPDGHMWQVTRADGVLIR</sequence>
<dbReference type="InterPro" id="IPR004360">
    <property type="entry name" value="Glyas_Fos-R_dOase_dom"/>
</dbReference>
<dbReference type="Pfam" id="PF00903">
    <property type="entry name" value="Glyoxalase"/>
    <property type="match status" value="1"/>
</dbReference>
<feature type="transmembrane region" description="Helical" evidence="1">
    <location>
        <begin position="46"/>
        <end position="65"/>
    </location>
</feature>
<dbReference type="PANTHER" id="PTHR36503">
    <property type="entry name" value="BLR2520 PROTEIN"/>
    <property type="match status" value="1"/>
</dbReference>
<dbReference type="AlphaFoldDB" id="A0A1M7UV98"/>
<dbReference type="InterPro" id="IPR029068">
    <property type="entry name" value="Glyas_Bleomycin-R_OHBP_Dase"/>
</dbReference>
<accession>A0A1M7UV98</accession>
<evidence type="ECO:0000259" key="2">
    <source>
        <dbReference type="PROSITE" id="PS51819"/>
    </source>
</evidence>
<keyword evidence="1" id="KW-0472">Membrane</keyword>
<evidence type="ECO:0000313" key="3">
    <source>
        <dbReference type="EMBL" id="SHN86855.1"/>
    </source>
</evidence>
<dbReference type="InterPro" id="IPR037523">
    <property type="entry name" value="VOC_core"/>
</dbReference>
<dbReference type="EMBL" id="FRDM01000031">
    <property type="protein sequence ID" value="SHN86855.1"/>
    <property type="molecule type" value="Genomic_DNA"/>
</dbReference>
<dbReference type="RefSeq" id="WP_083606454.1">
    <property type="nucleotide sequence ID" value="NZ_FRDM01000031.1"/>
</dbReference>
<dbReference type="PANTHER" id="PTHR36503:SF1">
    <property type="entry name" value="BLR2520 PROTEIN"/>
    <property type="match status" value="1"/>
</dbReference>
<proteinExistence type="predicted"/>
<dbReference type="PROSITE" id="PS51819">
    <property type="entry name" value="VOC"/>
    <property type="match status" value="1"/>
</dbReference>
<keyword evidence="1" id="KW-1133">Transmembrane helix</keyword>
<evidence type="ECO:0000256" key="1">
    <source>
        <dbReference type="SAM" id="Phobius"/>
    </source>
</evidence>
<evidence type="ECO:0000313" key="4">
    <source>
        <dbReference type="Proteomes" id="UP000184428"/>
    </source>
</evidence>
<keyword evidence="1" id="KW-0812">Transmembrane</keyword>
<reference evidence="3 4" key="1">
    <citation type="submission" date="2016-12" db="EMBL/GenBank/DDBJ databases">
        <authorList>
            <person name="Song W.-J."/>
            <person name="Kurnit D.M."/>
        </authorList>
    </citation>
    <scope>NUCLEOTIDE SEQUENCE [LARGE SCALE GENOMIC DNA]</scope>
    <source>
        <strain evidence="3 4">DSM 43162</strain>
    </source>
</reference>
<organism evidence="3 4">
    <name type="scientific">Geodermatophilus obscurus</name>
    <dbReference type="NCBI Taxonomy" id="1861"/>
    <lineage>
        <taxon>Bacteria</taxon>
        <taxon>Bacillati</taxon>
        <taxon>Actinomycetota</taxon>
        <taxon>Actinomycetes</taxon>
        <taxon>Geodermatophilales</taxon>
        <taxon>Geodermatophilaceae</taxon>
        <taxon>Geodermatophilus</taxon>
    </lineage>
</organism>
<name>A0A1M7UV98_9ACTN</name>
<dbReference type="SUPFAM" id="SSF54593">
    <property type="entry name" value="Glyoxalase/Bleomycin resistance protein/Dihydroxybiphenyl dioxygenase"/>
    <property type="match status" value="1"/>
</dbReference>
<dbReference type="Gene3D" id="3.10.180.10">
    <property type="entry name" value="2,3-Dihydroxybiphenyl 1,2-Dioxygenase, domain 1"/>
    <property type="match status" value="1"/>
</dbReference>
<dbReference type="OrthoDB" id="4265398at2"/>
<feature type="domain" description="VOC" evidence="2">
    <location>
        <begin position="2"/>
        <end position="147"/>
    </location>
</feature>
<protein>
    <recommendedName>
        <fullName evidence="2">VOC domain-containing protein</fullName>
    </recommendedName>
</protein>
<gene>
    <name evidence="3" type="ORF">SAMN05660350_04020</name>
</gene>